<comment type="caution">
    <text evidence="1">The sequence shown here is derived from an EMBL/GenBank/DDBJ whole genome shotgun (WGS) entry which is preliminary data.</text>
</comment>
<evidence type="ECO:0000313" key="2">
    <source>
        <dbReference type="Proteomes" id="UP000580861"/>
    </source>
</evidence>
<dbReference type="Proteomes" id="UP000580861">
    <property type="component" value="Unassembled WGS sequence"/>
</dbReference>
<dbReference type="EMBL" id="JACHMX010000001">
    <property type="protein sequence ID" value="MBB5852497.1"/>
    <property type="molecule type" value="Genomic_DNA"/>
</dbReference>
<proteinExistence type="predicted"/>
<keyword evidence="2" id="KW-1185">Reference proteome</keyword>
<dbReference type="AlphaFoldDB" id="A0A841AZR5"/>
<protein>
    <submittedName>
        <fullName evidence="1">Uncharacterized protein</fullName>
    </submittedName>
</protein>
<accession>A0A841AZR5</accession>
<sequence>MAGPLDAVLSRLARRFAVHLHECPAWDPKPNWRKEIRG</sequence>
<reference evidence="1 2" key="1">
    <citation type="submission" date="2020-08" db="EMBL/GenBank/DDBJ databases">
        <title>Sequencing the genomes of 1000 actinobacteria strains.</title>
        <authorList>
            <person name="Klenk H.-P."/>
        </authorList>
    </citation>
    <scope>NUCLEOTIDE SEQUENCE [LARGE SCALE GENOMIC DNA]</scope>
    <source>
        <strain evidence="1 2">DSM 45272</strain>
    </source>
</reference>
<evidence type="ECO:0000313" key="1">
    <source>
        <dbReference type="EMBL" id="MBB5852497.1"/>
    </source>
</evidence>
<gene>
    <name evidence="1" type="ORF">HDA45_002584</name>
</gene>
<organism evidence="1 2">
    <name type="scientific">Amycolatopsis umgeniensis</name>
    <dbReference type="NCBI Taxonomy" id="336628"/>
    <lineage>
        <taxon>Bacteria</taxon>
        <taxon>Bacillati</taxon>
        <taxon>Actinomycetota</taxon>
        <taxon>Actinomycetes</taxon>
        <taxon>Pseudonocardiales</taxon>
        <taxon>Pseudonocardiaceae</taxon>
        <taxon>Amycolatopsis</taxon>
    </lineage>
</organism>
<name>A0A841AZR5_9PSEU</name>